<dbReference type="InterPro" id="IPR004413">
    <property type="entry name" value="GatB"/>
</dbReference>
<dbReference type="PANTHER" id="PTHR11659:SF0">
    <property type="entry name" value="GLUTAMYL-TRNA(GLN) AMIDOTRANSFERASE SUBUNIT B, MITOCHONDRIAL"/>
    <property type="match status" value="1"/>
</dbReference>
<dbReference type="GO" id="GO:0050567">
    <property type="term" value="F:glutaminyl-tRNA synthase (glutamine-hydrolyzing) activity"/>
    <property type="evidence" value="ECO:0007669"/>
    <property type="project" value="UniProtKB-UniRule"/>
</dbReference>
<dbReference type="GO" id="GO:0070681">
    <property type="term" value="P:glutaminyl-tRNAGln biosynthesis via transamidation"/>
    <property type="evidence" value="ECO:0007669"/>
    <property type="project" value="TreeGrafter"/>
</dbReference>
<evidence type="ECO:0000256" key="3">
    <source>
        <dbReference type="ARBA" id="ARBA00016923"/>
    </source>
</evidence>
<organism evidence="13 14">
    <name type="scientific">Anaplasma phagocytophilum</name>
    <name type="common">Ehrlichia phagocytophila</name>
    <dbReference type="NCBI Taxonomy" id="948"/>
    <lineage>
        <taxon>Bacteria</taxon>
        <taxon>Pseudomonadati</taxon>
        <taxon>Pseudomonadota</taxon>
        <taxon>Alphaproteobacteria</taxon>
        <taxon>Rickettsiales</taxon>
        <taxon>Anaplasmataceae</taxon>
        <taxon>Anaplasma</taxon>
        <taxon>phagocytophilum group</taxon>
    </lineage>
</organism>
<keyword evidence="5 11" id="KW-0547">Nucleotide-binding</keyword>
<dbReference type="InterPro" id="IPR017959">
    <property type="entry name" value="Asn/Gln-tRNA_amidoTrfase_suB/E"/>
</dbReference>
<evidence type="ECO:0000256" key="1">
    <source>
        <dbReference type="ARBA" id="ARBA00005306"/>
    </source>
</evidence>
<evidence type="ECO:0000259" key="12">
    <source>
        <dbReference type="SMART" id="SM00845"/>
    </source>
</evidence>
<dbReference type="InterPro" id="IPR018027">
    <property type="entry name" value="Asn/Gln_amidotransferase"/>
</dbReference>
<dbReference type="PANTHER" id="PTHR11659">
    <property type="entry name" value="GLUTAMYL-TRNA GLN AMIDOTRANSFERASE SUBUNIT B MITOCHONDRIAL AND PROKARYOTIC PET112-RELATED"/>
    <property type="match status" value="1"/>
</dbReference>
<comment type="subunit">
    <text evidence="2 11">Heterotrimer of A, B and C subunits.</text>
</comment>
<dbReference type="SUPFAM" id="SSF55931">
    <property type="entry name" value="Glutamine synthetase/guanido kinase"/>
    <property type="match status" value="1"/>
</dbReference>
<evidence type="ECO:0000256" key="11">
    <source>
        <dbReference type="HAMAP-Rule" id="MF_00121"/>
    </source>
</evidence>
<evidence type="ECO:0000313" key="13">
    <source>
        <dbReference type="EMBL" id="CEG21026.1"/>
    </source>
</evidence>
<dbReference type="InterPro" id="IPR017958">
    <property type="entry name" value="Gln-tRNA_amidoTrfase_suB_CS"/>
</dbReference>
<name>A0A098EI96_ANAPH</name>
<dbReference type="GO" id="GO:0006412">
    <property type="term" value="P:translation"/>
    <property type="evidence" value="ECO:0007669"/>
    <property type="project" value="UniProtKB-UniRule"/>
</dbReference>
<dbReference type="NCBIfam" id="TIGR00133">
    <property type="entry name" value="gatB"/>
    <property type="match status" value="1"/>
</dbReference>
<dbReference type="Gene3D" id="1.10.10.410">
    <property type="match status" value="1"/>
</dbReference>
<evidence type="ECO:0000256" key="6">
    <source>
        <dbReference type="ARBA" id="ARBA00022840"/>
    </source>
</evidence>
<comment type="similarity">
    <text evidence="1 11">Belongs to the GatB/GatE family. GatB subfamily.</text>
</comment>
<comment type="catalytic activity">
    <reaction evidence="10 11">
        <text>L-glutamyl-tRNA(Gln) + L-glutamine + ATP + H2O = L-glutaminyl-tRNA(Gln) + L-glutamate + ADP + phosphate + H(+)</text>
        <dbReference type="Rhea" id="RHEA:17521"/>
        <dbReference type="Rhea" id="RHEA-COMP:9681"/>
        <dbReference type="Rhea" id="RHEA-COMP:9684"/>
        <dbReference type="ChEBI" id="CHEBI:15377"/>
        <dbReference type="ChEBI" id="CHEBI:15378"/>
        <dbReference type="ChEBI" id="CHEBI:29985"/>
        <dbReference type="ChEBI" id="CHEBI:30616"/>
        <dbReference type="ChEBI" id="CHEBI:43474"/>
        <dbReference type="ChEBI" id="CHEBI:58359"/>
        <dbReference type="ChEBI" id="CHEBI:78520"/>
        <dbReference type="ChEBI" id="CHEBI:78521"/>
        <dbReference type="ChEBI" id="CHEBI:456216"/>
    </reaction>
</comment>
<dbReference type="NCBIfam" id="NF004014">
    <property type="entry name" value="PRK05477.1-4"/>
    <property type="match status" value="1"/>
</dbReference>
<evidence type="ECO:0000256" key="9">
    <source>
        <dbReference type="ARBA" id="ARBA00047380"/>
    </source>
</evidence>
<evidence type="ECO:0000256" key="5">
    <source>
        <dbReference type="ARBA" id="ARBA00022741"/>
    </source>
</evidence>
<dbReference type="HAMAP" id="MF_00121">
    <property type="entry name" value="GatB"/>
    <property type="match status" value="1"/>
</dbReference>
<dbReference type="Proteomes" id="UP000055047">
    <property type="component" value="Unassembled WGS sequence"/>
</dbReference>
<dbReference type="Pfam" id="PF02637">
    <property type="entry name" value="GatB_Yqey"/>
    <property type="match status" value="1"/>
</dbReference>
<dbReference type="NCBIfam" id="NF004015">
    <property type="entry name" value="PRK05477.1-5"/>
    <property type="match status" value="1"/>
</dbReference>
<keyword evidence="7 11" id="KW-0648">Protein biosynthesis</keyword>
<evidence type="ECO:0000256" key="2">
    <source>
        <dbReference type="ARBA" id="ARBA00011123"/>
    </source>
</evidence>
<evidence type="ECO:0000256" key="8">
    <source>
        <dbReference type="ARBA" id="ARBA00024799"/>
    </source>
</evidence>
<dbReference type="NCBIfam" id="NF004012">
    <property type="entry name" value="PRK05477.1-2"/>
    <property type="match status" value="1"/>
</dbReference>
<evidence type="ECO:0000256" key="4">
    <source>
        <dbReference type="ARBA" id="ARBA00022598"/>
    </source>
</evidence>
<dbReference type="InterPro" id="IPR014746">
    <property type="entry name" value="Gln_synth/guanido_kin_cat_dom"/>
</dbReference>
<dbReference type="FunFam" id="1.10.10.410:FF:000001">
    <property type="entry name" value="Aspartyl/glutamyl-tRNA(Asn/Gln) amidotransferase subunit B"/>
    <property type="match status" value="1"/>
</dbReference>
<dbReference type="InterPro" id="IPR006075">
    <property type="entry name" value="Asn/Gln-tRNA_Trfase_suB/E_cat"/>
</dbReference>
<keyword evidence="4 11" id="KW-0436">Ligase</keyword>
<reference evidence="13 14" key="1">
    <citation type="submission" date="2014-09" db="EMBL/GenBank/DDBJ databases">
        <authorList>
            <person name="Loux Valentin"/>
            <person name="Dugat Thibaut"/>
        </authorList>
    </citation>
    <scope>NUCLEOTIDE SEQUENCE [LARGE SCALE GENOMIC DNA]</scope>
    <source>
        <strain evidence="13 14">BOV-10_179</strain>
    </source>
</reference>
<dbReference type="EC" id="6.3.5.-" evidence="11"/>
<accession>A0A098EI96</accession>
<keyword evidence="13" id="KW-0808">Transferase</keyword>
<dbReference type="InterPro" id="IPR003789">
    <property type="entry name" value="Asn/Gln_tRNA_amidoTrase-B-like"/>
</dbReference>
<gene>
    <name evidence="11 13" type="primary">gatB</name>
    <name evidence="13" type="ORF">ANAPHAGO_00908</name>
</gene>
<dbReference type="PROSITE" id="PS01234">
    <property type="entry name" value="GATB"/>
    <property type="match status" value="1"/>
</dbReference>
<dbReference type="SUPFAM" id="SSF89095">
    <property type="entry name" value="GatB/YqeY motif"/>
    <property type="match status" value="1"/>
</dbReference>
<dbReference type="EMBL" id="CCXQ01000149">
    <property type="protein sequence ID" value="CEG21026.1"/>
    <property type="molecule type" value="Genomic_DNA"/>
</dbReference>
<dbReference type="SMART" id="SM00845">
    <property type="entry name" value="GatB_Yqey"/>
    <property type="match status" value="1"/>
</dbReference>
<sequence length="484" mass="53825">MVSWIINGASHDWEVVIGLEVHAQIVSNSKLFSGASTEISVDPNSHVALLDVAMPGVLPVTNEYCIVQAVKTALALSCEVKKYSVFDRKNYFYPDLSLGYQITQFYHPIAKNGHIMLDESADNKRIGIARIHIEQDAGKSLHVGDKTCIDFNRAGVALMEIVTDPDLRSPEEAAEYLKKLRIILRYIGACSGDMENGALRCDANVSVRKVGESALGVRSEIKNLNSIKYVAQAIKYEALRHVEVLESGGKVEQSTLLYDVDTGTTRTMRSKEDVCDYRYFPDPDLLPLEITDEFIASIRDTLPELPMAKMSRYMNDFSLSRYDAVILSSDRDVAEYYDEVMQRNLPGDLVAAWVTGELFGMLNKRGMCISDSPVRADALGDLLRLMVDGTISGKMAKQVFATMFETGKSASKIVEEEGLQQIADEGVLSAMVERVLEQNPDKVQQYKQGKEKLFGYFVGQIMQETKGRANPEVLNALIKSKLSQ</sequence>
<dbReference type="Pfam" id="PF02934">
    <property type="entry name" value="GatB_N"/>
    <property type="match status" value="1"/>
</dbReference>
<dbReference type="GO" id="GO:0050566">
    <property type="term" value="F:asparaginyl-tRNA synthase (glutamine-hydrolyzing) activity"/>
    <property type="evidence" value="ECO:0007669"/>
    <property type="project" value="RHEA"/>
</dbReference>
<evidence type="ECO:0000313" key="14">
    <source>
        <dbReference type="Proteomes" id="UP000055047"/>
    </source>
</evidence>
<dbReference type="InterPro" id="IPR023168">
    <property type="entry name" value="GatB_Yqey_C_2"/>
</dbReference>
<evidence type="ECO:0000256" key="7">
    <source>
        <dbReference type="ARBA" id="ARBA00022917"/>
    </source>
</evidence>
<dbReference type="AlphaFoldDB" id="A0A098EI96"/>
<dbReference type="GO" id="GO:0005524">
    <property type="term" value="F:ATP binding"/>
    <property type="evidence" value="ECO:0007669"/>
    <property type="project" value="UniProtKB-KW"/>
</dbReference>
<comment type="function">
    <text evidence="8 11">Allows the formation of correctly charged Asn-tRNA(Asn) or Gln-tRNA(Gln) through the transamidation of misacylated Asp-tRNA(Asn) or Glu-tRNA(Gln) in organisms which lack either or both of asparaginyl-tRNA or glutaminyl-tRNA synthetases. The reaction takes place in the presence of glutamine and ATP through an activated phospho-Asp-tRNA(Asn) or phospho-Glu-tRNA(Gln).</text>
</comment>
<dbReference type="Gene3D" id="1.10.150.380">
    <property type="entry name" value="GatB domain, N-terminal subdomain"/>
    <property type="match status" value="1"/>
</dbReference>
<keyword evidence="6 11" id="KW-0067">ATP-binding</keyword>
<evidence type="ECO:0000256" key="10">
    <source>
        <dbReference type="ARBA" id="ARBA00047913"/>
    </source>
</evidence>
<protein>
    <recommendedName>
        <fullName evidence="3 11">Aspartyl/glutamyl-tRNA(Asn/Gln) amidotransferase subunit B</fullName>
        <shortName evidence="11">Asp/Glu-ADT subunit B</shortName>
        <ecNumber evidence="11">6.3.5.-</ecNumber>
    </recommendedName>
</protein>
<dbReference type="InterPro" id="IPR042114">
    <property type="entry name" value="GatB_C_1"/>
</dbReference>
<proteinExistence type="inferred from homology"/>
<comment type="catalytic activity">
    <reaction evidence="9 11">
        <text>L-aspartyl-tRNA(Asn) + L-glutamine + ATP + H2O = L-asparaginyl-tRNA(Asn) + L-glutamate + ADP + phosphate + 2 H(+)</text>
        <dbReference type="Rhea" id="RHEA:14513"/>
        <dbReference type="Rhea" id="RHEA-COMP:9674"/>
        <dbReference type="Rhea" id="RHEA-COMP:9677"/>
        <dbReference type="ChEBI" id="CHEBI:15377"/>
        <dbReference type="ChEBI" id="CHEBI:15378"/>
        <dbReference type="ChEBI" id="CHEBI:29985"/>
        <dbReference type="ChEBI" id="CHEBI:30616"/>
        <dbReference type="ChEBI" id="CHEBI:43474"/>
        <dbReference type="ChEBI" id="CHEBI:58359"/>
        <dbReference type="ChEBI" id="CHEBI:78515"/>
        <dbReference type="ChEBI" id="CHEBI:78516"/>
        <dbReference type="ChEBI" id="CHEBI:456216"/>
    </reaction>
</comment>
<dbReference type="GO" id="GO:0016740">
    <property type="term" value="F:transferase activity"/>
    <property type="evidence" value="ECO:0007669"/>
    <property type="project" value="UniProtKB-KW"/>
</dbReference>
<feature type="domain" description="Asn/Gln amidotransferase" evidence="12">
    <location>
        <begin position="335"/>
        <end position="482"/>
    </location>
</feature>